<reference evidence="2 3" key="1">
    <citation type="journal article" date="2016" name="Nat. Commun.">
        <title>Thousands of microbial genomes shed light on interconnected biogeochemical processes in an aquifer system.</title>
        <authorList>
            <person name="Anantharaman K."/>
            <person name="Brown C.T."/>
            <person name="Hug L.A."/>
            <person name="Sharon I."/>
            <person name="Castelle C.J."/>
            <person name="Probst A.J."/>
            <person name="Thomas B.C."/>
            <person name="Singh A."/>
            <person name="Wilkins M.J."/>
            <person name="Karaoz U."/>
            <person name="Brodie E.L."/>
            <person name="Williams K.H."/>
            <person name="Hubbard S.S."/>
            <person name="Banfield J.F."/>
        </authorList>
    </citation>
    <scope>NUCLEOTIDE SEQUENCE [LARGE SCALE GENOMIC DNA]</scope>
</reference>
<dbReference type="CDD" id="cd07731">
    <property type="entry name" value="ComA-like_MBL-fold"/>
    <property type="match status" value="1"/>
</dbReference>
<dbReference type="InterPro" id="IPR001279">
    <property type="entry name" value="Metallo-B-lactamas"/>
</dbReference>
<dbReference type="PANTHER" id="PTHR30619:SF1">
    <property type="entry name" value="RECOMBINATION PROTEIN 2"/>
    <property type="match status" value="1"/>
</dbReference>
<dbReference type="PANTHER" id="PTHR30619">
    <property type="entry name" value="DNA INTERNALIZATION/COMPETENCE PROTEIN COMEC/REC2"/>
    <property type="match status" value="1"/>
</dbReference>
<dbReference type="InterPro" id="IPR036866">
    <property type="entry name" value="RibonucZ/Hydroxyglut_hydro"/>
</dbReference>
<dbReference type="InterPro" id="IPR052159">
    <property type="entry name" value="Competence_DNA_uptake"/>
</dbReference>
<dbReference type="Proteomes" id="UP000177821">
    <property type="component" value="Unassembled WGS sequence"/>
</dbReference>
<dbReference type="InterPro" id="IPR035681">
    <property type="entry name" value="ComA-like_MBL"/>
</dbReference>
<dbReference type="SUPFAM" id="SSF56281">
    <property type="entry name" value="Metallo-hydrolase/oxidoreductase"/>
    <property type="match status" value="1"/>
</dbReference>
<accession>A0A1G1WQ07</accession>
<evidence type="ECO:0000313" key="3">
    <source>
        <dbReference type="Proteomes" id="UP000177821"/>
    </source>
</evidence>
<gene>
    <name evidence="2" type="ORF">A3J50_04415</name>
</gene>
<proteinExistence type="predicted"/>
<dbReference type="AlphaFoldDB" id="A0A1G1WQ07"/>
<dbReference type="EMBL" id="MHCX01000013">
    <property type="protein sequence ID" value="OGY29825.1"/>
    <property type="molecule type" value="Genomic_DNA"/>
</dbReference>
<dbReference type="SMART" id="SM00849">
    <property type="entry name" value="Lactamase_B"/>
    <property type="match status" value="1"/>
</dbReference>
<organism evidence="2 3">
    <name type="scientific">Candidatus Woykebacteria bacterium RIFCSPHIGHO2_02_FULL_43_16b</name>
    <dbReference type="NCBI Taxonomy" id="1802601"/>
    <lineage>
        <taxon>Bacteria</taxon>
        <taxon>Candidatus Woykeibacteriota</taxon>
    </lineage>
</organism>
<feature type="domain" description="Metallo-beta-lactamase" evidence="1">
    <location>
        <begin position="46"/>
        <end position="245"/>
    </location>
</feature>
<dbReference type="Pfam" id="PF00753">
    <property type="entry name" value="Lactamase_B"/>
    <property type="match status" value="1"/>
</dbReference>
<protein>
    <recommendedName>
        <fullName evidence="1">Metallo-beta-lactamase domain-containing protein</fullName>
    </recommendedName>
</protein>
<evidence type="ECO:0000313" key="2">
    <source>
        <dbReference type="EMBL" id="OGY29825.1"/>
    </source>
</evidence>
<sequence length="291" mass="32271">MLTNLLTKLSHKYVLVVLLLALALSWSALGSLPDSKLHLKVYDVGQGDSILITSPSGKRILVDGGTNNKIVSLLGKELPFFERKIDMVVLTHPHEDHLFGLIEVLKRYEVGQVWMEKVLHTTDIYLSWLNLMREKTTVVGAPKPGDEISFDDGLKIKVLWPPEKVLEDEDLNKTSIVLLLEYKNFKALLPGDAGEESQPYTFPSVWGPTDKLSVLKVPHHGSKTGLSQDFLGLIKPEISIISVGAKNKYGHPAGEIIEKLESSGSKVFRTDKSGSVEVVTDGESWYTKTDK</sequence>
<dbReference type="Gene3D" id="3.60.15.10">
    <property type="entry name" value="Ribonuclease Z/Hydroxyacylglutathione hydrolase-like"/>
    <property type="match status" value="1"/>
</dbReference>
<evidence type="ECO:0000259" key="1">
    <source>
        <dbReference type="SMART" id="SM00849"/>
    </source>
</evidence>
<name>A0A1G1WQ07_9BACT</name>
<comment type="caution">
    <text evidence="2">The sequence shown here is derived from an EMBL/GenBank/DDBJ whole genome shotgun (WGS) entry which is preliminary data.</text>
</comment>